<dbReference type="EMBL" id="AKKL01000002">
    <property type="protein sequence ID" value="EKT65072.1"/>
    <property type="molecule type" value="Genomic_DNA"/>
</dbReference>
<dbReference type="GO" id="GO:0016829">
    <property type="term" value="F:lyase activity"/>
    <property type="evidence" value="ECO:0007669"/>
    <property type="project" value="InterPro"/>
</dbReference>
<dbReference type="Gene3D" id="3.30.1330.120">
    <property type="entry name" value="2-methylcitrate dehydratase PrpD"/>
    <property type="match status" value="1"/>
</dbReference>
<evidence type="ECO:0000256" key="1">
    <source>
        <dbReference type="ARBA" id="ARBA00006174"/>
    </source>
</evidence>
<accession>K8X5Y3</accession>
<dbReference type="InterPro" id="IPR042188">
    <property type="entry name" value="MmgE/PrpD_sf_2"/>
</dbReference>
<comment type="similarity">
    <text evidence="1">Belongs to the PrpD family.</text>
</comment>
<dbReference type="Pfam" id="PF19305">
    <property type="entry name" value="MmgE_PrpD_C"/>
    <property type="match status" value="1"/>
</dbReference>
<proteinExistence type="inferred from homology"/>
<feature type="domain" description="MmgE/PrpD C-terminal" evidence="3">
    <location>
        <begin position="255"/>
        <end position="387"/>
    </location>
</feature>
<dbReference type="SUPFAM" id="SSF103378">
    <property type="entry name" value="2-methylcitrate dehydratase PrpD"/>
    <property type="match status" value="1"/>
</dbReference>
<keyword evidence="5" id="KW-1185">Reference proteome</keyword>
<sequence>MNSDLTIALAEKIIGASPPSSAQKAARDGIKDYLAVTLSVTEGHINDEGWLQLCKLWPERDPRSLALLLGYAGHALDFDDFHAHFRGHPSTVILPALFAVFPSQAVIDNGRFLNAYCVGIEVAGRLGLAMTHQHYQLGFHSTGSLGVIAATAALCYLLEADVDTTACSLGLAATQASALRAQFGSAAKPLHAGLAAQSAVTSYQLASAGFSSRPHGVIDAFLDAMSSKQAIPELLIKDWGNPWRIETPGLEFKPYPTCAGTHSAAAVTQILRDRWLSSGKTLAGLIDNIYRIDVAFPLGGDIAANIRIPENGIEARFCLEYIIAAMLIKGDLLLGDFTEPQLDPQIMALAQRVFRNPDRSVPPDVLAPEKRFHQITLLLSGSMQLSHRLDRQQFLQLPVDLKQKWHNSLPNASYQEIETWLDLCLFDAPDSAMSIRQKLIASLN</sequence>
<organism evidence="4 5">
    <name type="scientific">Providencia burhodogranariea DSM 19968</name>
    <dbReference type="NCBI Taxonomy" id="1141662"/>
    <lineage>
        <taxon>Bacteria</taxon>
        <taxon>Pseudomonadati</taxon>
        <taxon>Pseudomonadota</taxon>
        <taxon>Gammaproteobacteria</taxon>
        <taxon>Enterobacterales</taxon>
        <taxon>Morganellaceae</taxon>
        <taxon>Providencia</taxon>
    </lineage>
</organism>
<dbReference type="AlphaFoldDB" id="K8X5Y3"/>
<dbReference type="HOGENOM" id="CLU_026574_2_2_6"/>
<dbReference type="Gene3D" id="1.10.4100.10">
    <property type="entry name" value="2-methylcitrate dehydratase PrpD"/>
    <property type="match status" value="1"/>
</dbReference>
<dbReference type="eggNOG" id="COG2079">
    <property type="taxonomic scope" value="Bacteria"/>
</dbReference>
<comment type="caution">
    <text evidence="4">The sequence shown here is derived from an EMBL/GenBank/DDBJ whole genome shotgun (WGS) entry which is preliminary data.</text>
</comment>
<protein>
    <submittedName>
        <fullName evidence="4">2-methylcitrate dehydratase</fullName>
    </submittedName>
</protein>
<evidence type="ECO:0000313" key="5">
    <source>
        <dbReference type="Proteomes" id="UP000009336"/>
    </source>
</evidence>
<dbReference type="Proteomes" id="UP000009336">
    <property type="component" value="Unassembled WGS sequence"/>
</dbReference>
<dbReference type="PANTHER" id="PTHR16943:SF8">
    <property type="entry name" value="2-METHYLCITRATE DEHYDRATASE"/>
    <property type="match status" value="1"/>
</dbReference>
<dbReference type="STRING" id="1141662.OOA_01015"/>
<feature type="domain" description="MmgE/PrpD N-terminal" evidence="2">
    <location>
        <begin position="61"/>
        <end position="228"/>
    </location>
</feature>
<dbReference type="PATRIC" id="fig|1141662.3.peg.208"/>
<reference evidence="4 5" key="1">
    <citation type="journal article" date="2012" name="BMC Genomics">
        <title>Comparative genomics of bacteria in the genus Providencia isolated from wild Drosophila melanogaster.</title>
        <authorList>
            <person name="Galac M.R."/>
            <person name="Lazzaro B.P."/>
        </authorList>
    </citation>
    <scope>NUCLEOTIDE SEQUENCE [LARGE SCALE GENOMIC DNA]</scope>
    <source>
        <strain evidence="4 5">DSM 19968</strain>
    </source>
</reference>
<evidence type="ECO:0000259" key="3">
    <source>
        <dbReference type="Pfam" id="PF19305"/>
    </source>
</evidence>
<dbReference type="RefSeq" id="WP_008910252.1">
    <property type="nucleotide sequence ID" value="NZ_KB233222.1"/>
</dbReference>
<dbReference type="InterPro" id="IPR045336">
    <property type="entry name" value="MmgE_PrpD_N"/>
</dbReference>
<dbReference type="InterPro" id="IPR036148">
    <property type="entry name" value="MmgE/PrpD_sf"/>
</dbReference>
<evidence type="ECO:0000313" key="4">
    <source>
        <dbReference type="EMBL" id="EKT65072.1"/>
    </source>
</evidence>
<gene>
    <name evidence="4" type="ORF">OOA_01015</name>
</gene>
<dbReference type="InterPro" id="IPR005656">
    <property type="entry name" value="MmgE_PrpD"/>
</dbReference>
<dbReference type="InterPro" id="IPR042183">
    <property type="entry name" value="MmgE/PrpD_sf_1"/>
</dbReference>
<dbReference type="OrthoDB" id="7957419at2"/>
<dbReference type="InterPro" id="IPR045337">
    <property type="entry name" value="MmgE_PrpD_C"/>
</dbReference>
<dbReference type="PANTHER" id="PTHR16943">
    <property type="entry name" value="2-METHYLCITRATE DEHYDRATASE-RELATED"/>
    <property type="match status" value="1"/>
</dbReference>
<name>K8X5Y3_9GAMM</name>
<evidence type="ECO:0000259" key="2">
    <source>
        <dbReference type="Pfam" id="PF03972"/>
    </source>
</evidence>
<dbReference type="Pfam" id="PF03972">
    <property type="entry name" value="MmgE_PrpD_N"/>
    <property type="match status" value="1"/>
</dbReference>